<dbReference type="AlphaFoldDB" id="A0A895XIR7"/>
<feature type="region of interest" description="Disordered" evidence="2">
    <location>
        <begin position="79"/>
        <end position="109"/>
    </location>
</feature>
<dbReference type="RefSeq" id="WP_213170856.1">
    <property type="nucleotide sequence ID" value="NZ_CP070496.1"/>
</dbReference>
<gene>
    <name evidence="3" type="ORF">JQS30_13975</name>
</gene>
<feature type="compositionally biased region" description="Polar residues" evidence="2">
    <location>
        <begin position="14"/>
        <end position="32"/>
    </location>
</feature>
<evidence type="ECO:0000256" key="2">
    <source>
        <dbReference type="SAM" id="MobiDB-lite"/>
    </source>
</evidence>
<name>A0A895XIR7_9ACTN</name>
<evidence type="ECO:0000313" key="3">
    <source>
        <dbReference type="EMBL" id="QSB04857.1"/>
    </source>
</evidence>
<dbReference type="NCBIfam" id="TIGR03930">
    <property type="entry name" value="WXG100_ESAT6"/>
    <property type="match status" value="1"/>
</dbReference>
<keyword evidence="4" id="KW-1185">Reference proteome</keyword>
<proteinExistence type="inferred from homology"/>
<feature type="region of interest" description="Disordered" evidence="2">
    <location>
        <begin position="1"/>
        <end position="32"/>
    </location>
</feature>
<dbReference type="InterPro" id="IPR036689">
    <property type="entry name" value="ESAT-6-like_sf"/>
</dbReference>
<feature type="compositionally biased region" description="Basic and acidic residues" evidence="2">
    <location>
        <begin position="1"/>
        <end position="10"/>
    </location>
</feature>
<dbReference type="Gene3D" id="1.10.287.1060">
    <property type="entry name" value="ESAT-6-like"/>
    <property type="match status" value="1"/>
</dbReference>
<dbReference type="KEGG" id="nav:JQS30_13975"/>
<evidence type="ECO:0000313" key="4">
    <source>
        <dbReference type="Proteomes" id="UP000662939"/>
    </source>
</evidence>
<dbReference type="SUPFAM" id="SSF140453">
    <property type="entry name" value="EsxAB dimer-like"/>
    <property type="match status" value="1"/>
</dbReference>
<dbReference type="InterPro" id="IPR010310">
    <property type="entry name" value="T7SS_ESAT-6-like"/>
</dbReference>
<reference evidence="3" key="1">
    <citation type="submission" date="2021-02" db="EMBL/GenBank/DDBJ databases">
        <title>Natronoglycomyces albus gen. nov., sp. nov, a haloalkaliphilic actinobacterium from a soda solonchak soil.</title>
        <authorList>
            <person name="Sorokin D.Y."/>
            <person name="Khijniak T.V."/>
            <person name="Zakharycheva A.P."/>
            <person name="Boueva O.V."/>
            <person name="Ariskina E.V."/>
            <person name="Hahnke R.L."/>
            <person name="Bunk B."/>
            <person name="Sproer C."/>
            <person name="Schumann P."/>
            <person name="Evtushenko L.I."/>
            <person name="Kublanov I.V."/>
        </authorList>
    </citation>
    <scope>NUCLEOTIDE SEQUENCE</scope>
    <source>
        <strain evidence="3">DSM 106290</strain>
    </source>
</reference>
<dbReference type="Pfam" id="PF06013">
    <property type="entry name" value="WXG100"/>
    <property type="match status" value="1"/>
</dbReference>
<evidence type="ECO:0000256" key="1">
    <source>
        <dbReference type="RuleBase" id="RU362001"/>
    </source>
</evidence>
<organism evidence="3 4">
    <name type="scientific">Natronoglycomyces albus</name>
    <dbReference type="NCBI Taxonomy" id="2811108"/>
    <lineage>
        <taxon>Bacteria</taxon>
        <taxon>Bacillati</taxon>
        <taxon>Actinomycetota</taxon>
        <taxon>Actinomycetes</taxon>
        <taxon>Glycomycetales</taxon>
        <taxon>Glycomycetaceae</taxon>
        <taxon>Natronoglycomyces</taxon>
    </lineage>
</organism>
<protein>
    <recommendedName>
        <fullName evidence="1">ESAT-6-like protein</fullName>
    </recommendedName>
</protein>
<accession>A0A895XIR7</accession>
<dbReference type="EMBL" id="CP070496">
    <property type="protein sequence ID" value="QSB04857.1"/>
    <property type="molecule type" value="Genomic_DNA"/>
</dbReference>
<dbReference type="Proteomes" id="UP000662939">
    <property type="component" value="Chromosome"/>
</dbReference>
<sequence length="109" mass="11347">MARVDAELAELHNAGNQTQSTAGEVRSSTQSVLSGIEPLSTGLVGDAGDAFKLWVSTVQSEMTTVEQKLEKIGDAINQSAEKYQSSDSESGSSIRGVGSGMDGIASQLR</sequence>
<comment type="similarity">
    <text evidence="1">Belongs to the WXG100 family.</text>
</comment>